<gene>
    <name evidence="1" type="ORF">SAMN02745117_00509</name>
</gene>
<protein>
    <submittedName>
        <fullName evidence="1">Uncharacterized protein</fullName>
    </submittedName>
</protein>
<dbReference type="AlphaFoldDB" id="A0A1M4UL66"/>
<name>A0A1M4UL66_9BURK</name>
<evidence type="ECO:0000313" key="2">
    <source>
        <dbReference type="Proteomes" id="UP000184327"/>
    </source>
</evidence>
<evidence type="ECO:0000313" key="1">
    <source>
        <dbReference type="EMBL" id="SHE57313.1"/>
    </source>
</evidence>
<proteinExistence type="predicted"/>
<dbReference type="RefSeq" id="WP_073354357.1">
    <property type="nucleotide sequence ID" value="NZ_FQUZ01000004.1"/>
</dbReference>
<dbReference type="EMBL" id="FQUZ01000004">
    <property type="protein sequence ID" value="SHE57313.1"/>
    <property type="molecule type" value="Genomic_DNA"/>
</dbReference>
<reference evidence="1 2" key="1">
    <citation type="submission" date="2016-11" db="EMBL/GenBank/DDBJ databases">
        <authorList>
            <person name="Jaros S."/>
            <person name="Januszkiewicz K."/>
            <person name="Wedrychowicz H."/>
        </authorList>
    </citation>
    <scope>NUCLEOTIDE SEQUENCE [LARGE SCALE GENOMIC DNA]</scope>
    <source>
        <strain evidence="1 2">DSM 16112</strain>
    </source>
</reference>
<dbReference type="OrthoDB" id="8605335at2"/>
<organism evidence="1 2">
    <name type="scientific">Lampropedia hyalina DSM 16112</name>
    <dbReference type="NCBI Taxonomy" id="1122156"/>
    <lineage>
        <taxon>Bacteria</taxon>
        <taxon>Pseudomonadati</taxon>
        <taxon>Pseudomonadota</taxon>
        <taxon>Betaproteobacteria</taxon>
        <taxon>Burkholderiales</taxon>
        <taxon>Comamonadaceae</taxon>
        <taxon>Lampropedia</taxon>
    </lineage>
</organism>
<accession>A0A1M4UL66</accession>
<dbReference type="Proteomes" id="UP000184327">
    <property type="component" value="Unassembled WGS sequence"/>
</dbReference>
<sequence length="117" mass="13047">MQPLAHYVHAIRQGHSGIVRQTTPTDCQHDAWGSWQETLTVFRFPDGTVLRCTIEEEQAASTADAPQPQAACSDTAITWEVLECVGNIRPRRIGFASHCREAFWLACQLREATPPLS</sequence>
<dbReference type="STRING" id="1122156.SAMN02745117_00509"/>
<keyword evidence="2" id="KW-1185">Reference proteome</keyword>